<dbReference type="OMA" id="IYPWRFY"/>
<name>M2MCB4_BAUPA</name>
<dbReference type="EMBL" id="KB445559">
    <property type="protein sequence ID" value="EMC94156.1"/>
    <property type="molecule type" value="Genomic_DNA"/>
</dbReference>
<feature type="region of interest" description="Disordered" evidence="1">
    <location>
        <begin position="87"/>
        <end position="139"/>
    </location>
</feature>
<evidence type="ECO:0000256" key="1">
    <source>
        <dbReference type="SAM" id="MobiDB-lite"/>
    </source>
</evidence>
<dbReference type="RefSeq" id="XP_007679061.1">
    <property type="nucleotide sequence ID" value="XM_007680871.1"/>
</dbReference>
<protein>
    <recommendedName>
        <fullName evidence="4">F-box domain-containing protein</fullName>
    </recommendedName>
</protein>
<dbReference type="OrthoDB" id="4966at2759"/>
<accession>M2MCB4</accession>
<dbReference type="GeneID" id="19109047"/>
<reference evidence="2 3" key="1">
    <citation type="journal article" date="2012" name="PLoS Pathog.">
        <title>Diverse lifestyles and strategies of plant pathogenesis encoded in the genomes of eighteen Dothideomycetes fungi.</title>
        <authorList>
            <person name="Ohm R.A."/>
            <person name="Feau N."/>
            <person name="Henrissat B."/>
            <person name="Schoch C.L."/>
            <person name="Horwitz B.A."/>
            <person name="Barry K.W."/>
            <person name="Condon B.J."/>
            <person name="Copeland A.C."/>
            <person name="Dhillon B."/>
            <person name="Glaser F."/>
            <person name="Hesse C.N."/>
            <person name="Kosti I."/>
            <person name="LaButti K."/>
            <person name="Lindquist E.A."/>
            <person name="Lucas S."/>
            <person name="Salamov A.A."/>
            <person name="Bradshaw R.E."/>
            <person name="Ciuffetti L."/>
            <person name="Hamelin R.C."/>
            <person name="Kema G.H.J."/>
            <person name="Lawrence C."/>
            <person name="Scott J.A."/>
            <person name="Spatafora J.W."/>
            <person name="Turgeon B.G."/>
            <person name="de Wit P.J.G.M."/>
            <person name="Zhong S."/>
            <person name="Goodwin S.B."/>
            <person name="Grigoriev I.V."/>
        </authorList>
    </citation>
    <scope>NUCLEOTIDE SEQUENCE [LARGE SCALE GENOMIC DNA]</scope>
    <source>
        <strain evidence="2 3">UAMH 10762</strain>
    </source>
</reference>
<dbReference type="HOGENOM" id="CLU_518713_0_0_1"/>
<evidence type="ECO:0000313" key="2">
    <source>
        <dbReference type="EMBL" id="EMC94156.1"/>
    </source>
</evidence>
<keyword evidence="3" id="KW-1185">Reference proteome</keyword>
<dbReference type="Proteomes" id="UP000011761">
    <property type="component" value="Unassembled WGS sequence"/>
</dbReference>
<gene>
    <name evidence="2" type="ORF">BAUCODRAFT_150362</name>
</gene>
<dbReference type="AlphaFoldDB" id="M2MCB4"/>
<dbReference type="STRING" id="717646.M2MCB4"/>
<dbReference type="eggNOG" id="ENOG502SPGI">
    <property type="taxonomic scope" value="Eukaryota"/>
</dbReference>
<dbReference type="KEGG" id="bcom:BAUCODRAFT_150362"/>
<feature type="compositionally biased region" description="Basic and acidic residues" evidence="1">
    <location>
        <begin position="87"/>
        <end position="97"/>
    </location>
</feature>
<proteinExistence type="predicted"/>
<evidence type="ECO:0000313" key="3">
    <source>
        <dbReference type="Proteomes" id="UP000011761"/>
    </source>
</evidence>
<evidence type="ECO:0008006" key="4">
    <source>
        <dbReference type="Google" id="ProtNLM"/>
    </source>
</evidence>
<sequence length="593" mass="67099">MTNQDAASRDVSEGVRGVGIQGDGAMINTAVHNARVDRRTAEEDEVNATLRRLSPTGARAVAIPHQSLPMAILPLIRGDDHIASRPRAEPIKSRPSEPDESAETLTLGNLHKRRASTSPEKFNTGRFEPLPLQLGAPPNLATERPVKRARLENKLAITYDAAGVPQVCSINPTITLPSGRKISGKGLERLRTPLTADKGPFSVVAAMVRDPDIFFRIISFLTMPSLISLYSISRIFHRAFDANYLSFILANMRQWAPNADRIYPWRFYKDLCIRNPSTLAKIAWKGKIIDCNLSNIPSIPSLRWLQMVVWRQGICQDILVSLATQGLNCVPGTFDALKRIWFIMDMPLNAYRLSLCRSEKYLSQSAIFCATAFFLKVDMAFTDPLGKVMPFNTPSTNTKRYPQEWQNCAPVGCDLRELLMAERHLTPLWRVLRGYSWDPTEPFWPMSRLDVLKLWVRQKYRLPDNVADHVKRQSIMGIPWYEVGTAGLERTTIYLHSLSASGQTAKDQALPTSMTATNTIQQPLYPHRKGLLVPVERPRERLLRPEELILREGIRRKYGLHRHWVQMMLYGFCDAQGRNLPVRSEGEVLASRL</sequence>
<organism evidence="2 3">
    <name type="scientific">Baudoinia panamericana (strain UAMH 10762)</name>
    <name type="common">Angels' share fungus</name>
    <name type="synonym">Baudoinia compniacensis (strain UAMH 10762)</name>
    <dbReference type="NCBI Taxonomy" id="717646"/>
    <lineage>
        <taxon>Eukaryota</taxon>
        <taxon>Fungi</taxon>
        <taxon>Dikarya</taxon>
        <taxon>Ascomycota</taxon>
        <taxon>Pezizomycotina</taxon>
        <taxon>Dothideomycetes</taxon>
        <taxon>Dothideomycetidae</taxon>
        <taxon>Mycosphaerellales</taxon>
        <taxon>Teratosphaeriaceae</taxon>
        <taxon>Baudoinia</taxon>
    </lineage>
</organism>